<gene>
    <name evidence="2" type="ORF">ADM99_08410</name>
</gene>
<dbReference type="Proteomes" id="UP000050430">
    <property type="component" value="Unassembled WGS sequence"/>
</dbReference>
<dbReference type="OrthoDB" id="155857at2"/>
<dbReference type="STRING" id="229920.ADM99_08410"/>
<feature type="transmembrane region" description="Helical" evidence="1">
    <location>
        <begin position="115"/>
        <end position="141"/>
    </location>
</feature>
<feature type="transmembrane region" description="Helical" evidence="1">
    <location>
        <begin position="353"/>
        <end position="375"/>
    </location>
</feature>
<feature type="transmembrane region" description="Helical" evidence="1">
    <location>
        <begin position="35"/>
        <end position="53"/>
    </location>
</feature>
<feature type="transmembrane region" description="Helical" evidence="1">
    <location>
        <begin position="153"/>
        <end position="173"/>
    </location>
</feature>
<organism evidence="2 3">
    <name type="scientific">Leptolinea tardivitalis</name>
    <dbReference type="NCBI Taxonomy" id="229920"/>
    <lineage>
        <taxon>Bacteria</taxon>
        <taxon>Bacillati</taxon>
        <taxon>Chloroflexota</taxon>
        <taxon>Anaerolineae</taxon>
        <taxon>Anaerolineales</taxon>
        <taxon>Anaerolineaceae</taxon>
        <taxon>Leptolinea</taxon>
    </lineage>
</organism>
<evidence type="ECO:0000313" key="3">
    <source>
        <dbReference type="Proteomes" id="UP000050430"/>
    </source>
</evidence>
<keyword evidence="1" id="KW-0472">Membrane</keyword>
<feature type="transmembrane region" description="Helical" evidence="1">
    <location>
        <begin position="322"/>
        <end position="341"/>
    </location>
</feature>
<evidence type="ECO:0000256" key="1">
    <source>
        <dbReference type="SAM" id="Phobius"/>
    </source>
</evidence>
<dbReference type="AlphaFoldDB" id="A0A0P6XAG3"/>
<protein>
    <recommendedName>
        <fullName evidence="4">Glycosyltransferase RgtA/B/C/D-like domain-containing protein</fullName>
    </recommendedName>
</protein>
<comment type="caution">
    <text evidence="2">The sequence shown here is derived from an EMBL/GenBank/DDBJ whole genome shotgun (WGS) entry which is preliminary data.</text>
</comment>
<accession>A0A0P6XAG3</accession>
<keyword evidence="1" id="KW-0812">Transmembrane</keyword>
<evidence type="ECO:0008006" key="4">
    <source>
        <dbReference type="Google" id="ProtNLM"/>
    </source>
</evidence>
<keyword evidence="3" id="KW-1185">Reference proteome</keyword>
<feature type="transmembrane region" description="Helical" evidence="1">
    <location>
        <begin position="417"/>
        <end position="434"/>
    </location>
</feature>
<keyword evidence="1" id="KW-1133">Transmembrane helix</keyword>
<feature type="transmembrane region" description="Helical" evidence="1">
    <location>
        <begin position="472"/>
        <end position="493"/>
    </location>
</feature>
<sequence length="499" mass="56761">MPTEGKKTVNRLRDLAENLLTWLFHRNERIGKWEWVFAAILWLVGLFLFGQFFNWGNIPFDFHDWAEISAPRIAFVQDAVKTGQLPLHMPDGSALRNVTDRYMALPDVMLAPQMLLLGVMPVGWFVLVNVWLMYTLGLFGLIKIWERLRLSPISYSALFFLFNFNGSILSHFSVGHVNYTGYFLYPFVFLLLMDMVERSTSFSLKNKADWRWLAEYAFILFFMLLNGSFHQFVWALMLTGLAGIFHWRNFWQALAGIVSAGLLSAVRLLPPALHLGQFDNEFLSGYPVVMDVWKALTGLIGPDKAFVHTGQLTNLGWWEFDLFVGLTGAVFLIIFGLGWWIKNHDVPEWLQTLAAPAMVLFILSMGSVYKVVMYIPIPLINGERVSARLITLPFVLLILASVYAFQRFLDKQGGSSVVRWSALAGLFLLAHDLWQHLKLWRVNVAAQYFPVTPVDLSIKLVSNHPDPSYTNLLLAGSLVTLIMGVVLVMGMFGKENLRG</sequence>
<feature type="transmembrane region" description="Helical" evidence="1">
    <location>
        <begin position="250"/>
        <end position="270"/>
    </location>
</feature>
<feature type="transmembrane region" description="Helical" evidence="1">
    <location>
        <begin position="387"/>
        <end position="405"/>
    </location>
</feature>
<proteinExistence type="predicted"/>
<reference evidence="2 3" key="1">
    <citation type="submission" date="2015-07" db="EMBL/GenBank/DDBJ databases">
        <title>Genome sequence of Leptolinea tardivitalis DSM 16556.</title>
        <authorList>
            <person name="Hemp J."/>
            <person name="Ward L.M."/>
            <person name="Pace L.A."/>
            <person name="Fischer W.W."/>
        </authorList>
    </citation>
    <scope>NUCLEOTIDE SEQUENCE [LARGE SCALE GENOMIC DNA]</scope>
    <source>
        <strain evidence="2 3">YMTK-2</strain>
    </source>
</reference>
<name>A0A0P6XAG3_9CHLR</name>
<feature type="transmembrane region" description="Helical" evidence="1">
    <location>
        <begin position="217"/>
        <end position="244"/>
    </location>
</feature>
<dbReference type="RefSeq" id="WP_062420890.1">
    <property type="nucleotide sequence ID" value="NZ_BBYA01000007.1"/>
</dbReference>
<evidence type="ECO:0000313" key="2">
    <source>
        <dbReference type="EMBL" id="KPL72152.1"/>
    </source>
</evidence>
<dbReference type="EMBL" id="LGCK01000009">
    <property type="protein sequence ID" value="KPL72152.1"/>
    <property type="molecule type" value="Genomic_DNA"/>
</dbReference>